<evidence type="ECO:0000256" key="5">
    <source>
        <dbReference type="SAM" id="MobiDB-lite"/>
    </source>
</evidence>
<keyword evidence="4" id="KW-0175">Coiled coil</keyword>
<dbReference type="PANTHER" id="PTHR23359">
    <property type="entry name" value="NUCLEOTIDE KINASE"/>
    <property type="match status" value="1"/>
</dbReference>
<comment type="caution">
    <text evidence="6">The sequence shown here is derived from an EMBL/GenBank/DDBJ whole genome shotgun (WGS) entry which is preliminary data.</text>
</comment>
<dbReference type="Pfam" id="PF00406">
    <property type="entry name" value="ADK"/>
    <property type="match status" value="1"/>
</dbReference>
<keyword evidence="3" id="KW-0418">Kinase</keyword>
<evidence type="ECO:0000256" key="3">
    <source>
        <dbReference type="ARBA" id="ARBA00022777"/>
    </source>
</evidence>
<dbReference type="InterPro" id="IPR000850">
    <property type="entry name" value="Adenylat/UMP-CMP_kin"/>
</dbReference>
<evidence type="ECO:0008006" key="8">
    <source>
        <dbReference type="Google" id="ProtNLM"/>
    </source>
</evidence>
<evidence type="ECO:0000256" key="2">
    <source>
        <dbReference type="ARBA" id="ARBA00022741"/>
    </source>
</evidence>
<sequence>MCDETLRRERYDKKRNNDRDEFYADASIITKKSFLRFVKGHPREEYAPPWPAPHSCVYPKANAYYAFHEDANPFTRFPSKCESRKYGNVQPHFKPPEKPYTIRDPYHETEAREKYLGSNPTCFVVLGKPGLNTAKLATMIAESWNCALISPFSLIKQEIEQNSEKGKIMVDILKTGECLGPEVIMHLIVNRVNKRDVFHRGYIVEGLPLISNETLDYSSYYSSDDYHEKSHVQDIVENSERLFGSSFRATCGAANENASINSQETVEAKRCITRSNYEHYISSQIEEIFTTWPIKPSIIINATCPDADVARKRQEFRLDPITGRGVDTSLAGMSKSIEMLFSHNRMENGTNVSFELYQELMNEERILDESQRKYLLKRPSDEKSNVETQCALYKRFAVPVIEKWILLHNPQNVIRVDGRTPVSSMFQIVVSRLRVLSISRVIIPKRFVDDAPLEFEGESPVTFTDEFEDKSNEEAFQNLMDRETISPLFPWRLSTWNFLCPVELIRGRTTMGAAKYAVRFMNQIFFLSSAEAADLFIENPRTFLLPFTPRPTCKIAVFGPKYAGKSDLCNKLSRMLRGTVINTREIEKRVLSDVDSDASFYLPTQTTLEEKCKVLVTAIEDVPKEEVDVEVWRDGGYVVDGMFPDIDCWKIVVEDSGIIFEDAVLLFDEDPYEHLLSKWQGIHGAAGEEKLEGEHTEHFEDEEGEEETRGLIEYIKHLQKFELDWKRMRESVTDTCRNLITCNIGRIDDVWSYVKGQIKDRYAEKARIMSENEKEREKDLAEYIAMTDTENIEEEEEEMEEDKREAAEFSVKEDNRRFGDTNYYCPVALMKHNVFWKGKEEFSAIFMNKIYHLSSASALEEFLSGPQKLGLPLRKPLPVIPPLRVSIVGPTGSGKSTLADAVSRECGLVHVDYFHCFTEFMKSRGMPIISHRDVIVSPEDLLDEVELPGDLNDERYNSDTATVQTFVRFYWKVGNELSEKMRRECLLEFFKGLYDQTGLVLDQFPSCPQDVEIALKNYAVPEIVLELRCDKDTAFQRELPELLESWRKKLEEKKRVELLRYTTELERYQENRDNWIDERMLSSQRRGDENSDEDENEEEEEEEYMESERTELTRFELEEIWYQENPEPVLFTDWEDFETAKERIQQEFQDKYENESQKVDAVRSALQDESIPYIAINAEGDAREVFLRVMRILEPYARRDVSILEKTYTVDPETAYALLDCGYYLPSSFGRWCPVQLHRNEIPLQMFLPLEAEEEIYTVIHRQFVYFLGGKDAQIAFSKNPLFYLEQDSCIPIIPFRLSIIGPPKCGKTTLAERFARKYGVKVITRGAALRHVAKRFPWTESARSIESRLRAGQISTAESVHRAVEMYSIDPRSISQGFVLDGFPLDRKEYEELTFLGLQPMIVLDLKAQLTFSLECLSREVDESKKPPNFSGSFLAHRYAVWEVDRESFREWLKNFTQNVIELDATKCKWYVWTRADRNVCSRYTSIRSYFRESDYDKVHRLKYMSVSPYEFRRRQSRYEAFCPVCLYLENIMKISGPPPGHQGMVQFREHFYWICPRHINEFIKNPQNHLPPINTAHLPEDRPRILTEAIDLEHACWSRRLQVGGFCLVTYVENLPNRKLVPGKSATGIIYKDKVYLFCAEGCRDRFFGQPDKYANIDIKYLRTLPPINIHDLPDLGFLEQTVAKLIIQAVNQISVSRPKLPGLSASVTAAIYIGVYLKAHNGTCSLKDNEIYRTVGKRMYSLERVIKVATRSMKKRYNPFVCAPVYRAQTCPVIHPYRLTAQFSMLSRIFTRTSNSIVFRRTSPTQLLVDPSDNESTLSAD</sequence>
<accession>A0ABP1PBZ1</accession>
<evidence type="ECO:0000313" key="6">
    <source>
        <dbReference type="EMBL" id="CAL7950750.1"/>
    </source>
</evidence>
<dbReference type="SUPFAM" id="SSF52540">
    <property type="entry name" value="P-loop containing nucleoside triphosphate hydrolases"/>
    <property type="match status" value="4"/>
</dbReference>
<gene>
    <name evidence="6" type="ORF">XYLVIOL_LOCUS10162</name>
</gene>
<feature type="compositionally biased region" description="Acidic residues" evidence="5">
    <location>
        <begin position="1090"/>
        <end position="1105"/>
    </location>
</feature>
<dbReference type="Proteomes" id="UP001642520">
    <property type="component" value="Unassembled WGS sequence"/>
</dbReference>
<dbReference type="Pfam" id="PF13207">
    <property type="entry name" value="AAA_17"/>
    <property type="match status" value="1"/>
</dbReference>
<keyword evidence="7" id="KW-1185">Reference proteome</keyword>
<reference evidence="6 7" key="1">
    <citation type="submission" date="2024-08" db="EMBL/GenBank/DDBJ databases">
        <authorList>
            <person name="Will J Nash"/>
            <person name="Angela Man"/>
            <person name="Seanna McTaggart"/>
            <person name="Kendall Baker"/>
            <person name="Tom Barker"/>
            <person name="Leah Catchpole"/>
            <person name="Alex Durrant"/>
            <person name="Karim Gharbi"/>
            <person name="Naomi Irish"/>
            <person name="Gemy Kaithakottil"/>
            <person name="Debby Ku"/>
            <person name="Aaliyah Providence"/>
            <person name="Felix Shaw"/>
            <person name="David Swarbreck"/>
            <person name="Chris Watkins"/>
            <person name="Ann M. McCartney"/>
            <person name="Giulio Formenti"/>
            <person name="Alice Mouton"/>
            <person name="Noel Vella"/>
            <person name="Bjorn M von Reumont"/>
            <person name="Adriana Vella"/>
            <person name="Wilfried Haerty"/>
        </authorList>
    </citation>
    <scope>NUCLEOTIDE SEQUENCE [LARGE SCALE GENOMIC DNA]</scope>
</reference>
<dbReference type="EMBL" id="CAXAJV020001300">
    <property type="protein sequence ID" value="CAL7950750.1"/>
    <property type="molecule type" value="Genomic_DNA"/>
</dbReference>
<name>A0ABP1PBZ1_XYLVO</name>
<proteinExistence type="predicted"/>
<evidence type="ECO:0000256" key="1">
    <source>
        <dbReference type="ARBA" id="ARBA00022679"/>
    </source>
</evidence>
<feature type="region of interest" description="Disordered" evidence="5">
    <location>
        <begin position="1083"/>
        <end position="1109"/>
    </location>
</feature>
<keyword evidence="2" id="KW-0547">Nucleotide-binding</keyword>
<protein>
    <recommendedName>
        <fullName evidence="8">Adenylate kinase 9</fullName>
    </recommendedName>
</protein>
<keyword evidence="1" id="KW-0808">Transferase</keyword>
<organism evidence="6 7">
    <name type="scientific">Xylocopa violacea</name>
    <name type="common">Violet carpenter bee</name>
    <name type="synonym">Apis violacea</name>
    <dbReference type="NCBI Taxonomy" id="135666"/>
    <lineage>
        <taxon>Eukaryota</taxon>
        <taxon>Metazoa</taxon>
        <taxon>Ecdysozoa</taxon>
        <taxon>Arthropoda</taxon>
        <taxon>Hexapoda</taxon>
        <taxon>Insecta</taxon>
        <taxon>Pterygota</taxon>
        <taxon>Neoptera</taxon>
        <taxon>Endopterygota</taxon>
        <taxon>Hymenoptera</taxon>
        <taxon>Apocrita</taxon>
        <taxon>Aculeata</taxon>
        <taxon>Apoidea</taxon>
        <taxon>Anthophila</taxon>
        <taxon>Apidae</taxon>
        <taxon>Xylocopa</taxon>
        <taxon>Xylocopa</taxon>
    </lineage>
</organism>
<dbReference type="Gene3D" id="3.40.50.300">
    <property type="entry name" value="P-loop containing nucleotide triphosphate hydrolases"/>
    <property type="match status" value="4"/>
</dbReference>
<evidence type="ECO:0000313" key="7">
    <source>
        <dbReference type="Proteomes" id="UP001642520"/>
    </source>
</evidence>
<dbReference type="InterPro" id="IPR027417">
    <property type="entry name" value="P-loop_NTPase"/>
</dbReference>
<evidence type="ECO:0000256" key="4">
    <source>
        <dbReference type="SAM" id="Coils"/>
    </source>
</evidence>
<feature type="coiled-coil region" evidence="4">
    <location>
        <begin position="785"/>
        <end position="812"/>
    </location>
</feature>